<dbReference type="Proteomes" id="UP000236416">
    <property type="component" value="Unassembled WGS sequence"/>
</dbReference>
<keyword evidence="5" id="KW-1185">Reference proteome</keyword>
<dbReference type="NCBIfam" id="NF006431">
    <property type="entry name" value="PRK08703.1"/>
    <property type="match status" value="1"/>
</dbReference>
<evidence type="ECO:0000256" key="2">
    <source>
        <dbReference type="ARBA" id="ARBA00023002"/>
    </source>
</evidence>
<dbReference type="Pfam" id="PF00106">
    <property type="entry name" value="adh_short"/>
    <property type="match status" value="1"/>
</dbReference>
<sequence>MTMKTEFAPDALAGRVILVTGASQGIGREAALAFARHGATVVLLSRSVKGLERVYDEVVASGAPEPAAVPLDLLNAGENEFNNLALTIHREFGRLDGILHCASHFYALSPLSNQTIEEWMNQYRINTVARFALTRACLPLLKDAPDASVLFVGEHHALHPAAYWGGFGASNAGQVYLTTVAASEWDMHPNLRVNLLLPGPVNSPQRNRTHPGEDKRERGDLADLMPHLLYWMSADSRGRSGEVLELDLRQPRG</sequence>
<dbReference type="InterPro" id="IPR002347">
    <property type="entry name" value="SDR_fam"/>
</dbReference>
<dbReference type="GO" id="GO:0016491">
    <property type="term" value="F:oxidoreductase activity"/>
    <property type="evidence" value="ECO:0007669"/>
    <property type="project" value="UniProtKB-KW"/>
</dbReference>
<dbReference type="SUPFAM" id="SSF51735">
    <property type="entry name" value="NAD(P)-binding Rossmann-fold domains"/>
    <property type="match status" value="1"/>
</dbReference>
<name>A0A2K4MS44_9NEIS</name>
<evidence type="ECO:0000313" key="4">
    <source>
        <dbReference type="EMBL" id="POA99920.1"/>
    </source>
</evidence>
<keyword evidence="2" id="KW-0560">Oxidoreductase</keyword>
<evidence type="ECO:0000256" key="1">
    <source>
        <dbReference type="ARBA" id="ARBA00006484"/>
    </source>
</evidence>
<dbReference type="EMBL" id="PPTF01000015">
    <property type="protein sequence ID" value="POA99920.1"/>
    <property type="molecule type" value="Genomic_DNA"/>
</dbReference>
<comment type="similarity">
    <text evidence="1">Belongs to the short-chain dehydrogenases/reductases (SDR) family.</text>
</comment>
<organism evidence="4 5">
    <name type="scientific">Chromobacterium sinusclupearum</name>
    <dbReference type="NCBI Taxonomy" id="2077146"/>
    <lineage>
        <taxon>Bacteria</taxon>
        <taxon>Pseudomonadati</taxon>
        <taxon>Pseudomonadota</taxon>
        <taxon>Betaproteobacteria</taxon>
        <taxon>Neisseriales</taxon>
        <taxon>Chromobacteriaceae</taxon>
        <taxon>Chromobacterium</taxon>
    </lineage>
</organism>
<reference evidence="4 5" key="1">
    <citation type="submission" date="2018-01" db="EMBL/GenBank/DDBJ databases">
        <title>Genomic Sequence of Chromobacterium MWU13-2610 from wild cranberry bogs within the Cape Cod National Seashore.</title>
        <authorList>
            <person name="O'Hara-Hanley K."/>
            <person name="Soby S."/>
            <person name="Harrison A."/>
        </authorList>
    </citation>
    <scope>NUCLEOTIDE SEQUENCE [LARGE SCALE GENOMIC DNA]</scope>
    <source>
        <strain evidence="4 5">MWU13-2610</strain>
    </source>
</reference>
<dbReference type="GO" id="GO:0016020">
    <property type="term" value="C:membrane"/>
    <property type="evidence" value="ECO:0007669"/>
    <property type="project" value="TreeGrafter"/>
</dbReference>
<dbReference type="PANTHER" id="PTHR44196:SF4">
    <property type="entry name" value="SHORT CHAIN DEHYDROGENASE"/>
    <property type="match status" value="1"/>
</dbReference>
<feature type="region of interest" description="Disordered" evidence="3">
    <location>
        <begin position="198"/>
        <end position="218"/>
    </location>
</feature>
<accession>A0A2K4MS44</accession>
<dbReference type="InterPro" id="IPR036291">
    <property type="entry name" value="NAD(P)-bd_dom_sf"/>
</dbReference>
<gene>
    <name evidence="4" type="ORF">C2134_04040</name>
</gene>
<dbReference type="PRINTS" id="PR00081">
    <property type="entry name" value="GDHRDH"/>
</dbReference>
<evidence type="ECO:0000256" key="3">
    <source>
        <dbReference type="SAM" id="MobiDB-lite"/>
    </source>
</evidence>
<dbReference type="Gene3D" id="3.40.50.720">
    <property type="entry name" value="NAD(P)-binding Rossmann-like Domain"/>
    <property type="match status" value="1"/>
</dbReference>
<protein>
    <submittedName>
        <fullName evidence="4">NAD(P)-dependent oxidoreductase</fullName>
    </submittedName>
</protein>
<dbReference type="PANTHER" id="PTHR44196">
    <property type="entry name" value="DEHYDROGENASE/REDUCTASE SDR FAMILY MEMBER 7B"/>
    <property type="match status" value="1"/>
</dbReference>
<comment type="caution">
    <text evidence="4">The sequence shown here is derived from an EMBL/GenBank/DDBJ whole genome shotgun (WGS) entry which is preliminary data.</text>
</comment>
<dbReference type="RefSeq" id="WP_103317738.1">
    <property type="nucleotide sequence ID" value="NZ_PPTF01000015.1"/>
</dbReference>
<dbReference type="AlphaFoldDB" id="A0A2K4MS44"/>
<evidence type="ECO:0000313" key="5">
    <source>
        <dbReference type="Proteomes" id="UP000236416"/>
    </source>
</evidence>
<proteinExistence type="inferred from homology"/>